<dbReference type="GO" id="GO:0006879">
    <property type="term" value="P:intracellular iron ion homeostasis"/>
    <property type="evidence" value="ECO:0007669"/>
    <property type="project" value="TreeGrafter"/>
</dbReference>
<feature type="transmembrane region" description="Helical" evidence="7">
    <location>
        <begin position="127"/>
        <end position="148"/>
    </location>
</feature>
<gene>
    <name evidence="10" type="ORF">OCU04_004096</name>
</gene>
<dbReference type="PANTHER" id="PTHR32361">
    <property type="entry name" value="FERRIC/CUPRIC REDUCTASE TRANSMEMBRANE COMPONENT"/>
    <property type="match status" value="1"/>
</dbReference>
<evidence type="ECO:0000313" key="11">
    <source>
        <dbReference type="Proteomes" id="UP001152300"/>
    </source>
</evidence>
<evidence type="ECO:0000256" key="7">
    <source>
        <dbReference type="SAM" id="Phobius"/>
    </source>
</evidence>
<feature type="transmembrane region" description="Helical" evidence="7">
    <location>
        <begin position="35"/>
        <end position="55"/>
    </location>
</feature>
<feature type="transmembrane region" description="Helical" evidence="7">
    <location>
        <begin position="95"/>
        <end position="115"/>
    </location>
</feature>
<keyword evidence="5" id="KW-0406">Ion transport</keyword>
<sequence length="371" mass="42344">MFLINLVLLLLFGRSNVFAKRIPISQQFRDFIHAWLGVVAIAECVILLVADLSALRFDMYRLKSISSIAGLVASISLAVLGVFSLPFIRRHVFELFLSTHLALTVVVILATILYLAPLDFSQPSNILLIVAGSLHIILIAIRIGIPLWNRDHIRVFEENELLKADNTLPELQRLHSGPFKSQPQIQYEKSLLTENYDNYILFASGIGIIAHLGYVEALIERLQKNRDESGIKKISLFWEINEFEPWKYGVVELGALLEKDDDRCKKLTSGPKYTENKHVFRYSMFNIHPLTNMINEDSIGGRQHWRKQPMNVADILQKELKIEKTLVSVCANLAITDTIRNAQGVKKQNFVLHTYGFYPEDVSRYELLTIP</sequence>
<dbReference type="GO" id="GO:0000293">
    <property type="term" value="F:ferric-chelate reductase activity"/>
    <property type="evidence" value="ECO:0007669"/>
    <property type="project" value="TreeGrafter"/>
</dbReference>
<accession>A0A9X0AT89</accession>
<keyword evidence="8" id="KW-0732">Signal</keyword>
<dbReference type="Pfam" id="PF01794">
    <property type="entry name" value="Ferric_reduct"/>
    <property type="match status" value="1"/>
</dbReference>
<evidence type="ECO:0000313" key="10">
    <source>
        <dbReference type="EMBL" id="KAJ8068546.1"/>
    </source>
</evidence>
<proteinExistence type="predicted"/>
<dbReference type="Gene3D" id="3.40.50.80">
    <property type="entry name" value="Nucleotide-binding domain of ferredoxin-NADP reductase (FNR) module"/>
    <property type="match status" value="1"/>
</dbReference>
<feature type="chain" id="PRO_5040815377" description="Ferric oxidoreductase domain-containing protein" evidence="8">
    <location>
        <begin position="20"/>
        <end position="371"/>
    </location>
</feature>
<dbReference type="PANTHER" id="PTHR32361:SF26">
    <property type="entry name" value="FAD-BINDING 8 DOMAIN-CONTAINING PROTEIN-RELATED"/>
    <property type="match status" value="1"/>
</dbReference>
<evidence type="ECO:0000256" key="6">
    <source>
        <dbReference type="ARBA" id="ARBA00023136"/>
    </source>
</evidence>
<feature type="domain" description="Ferric oxidoreductase" evidence="9">
    <location>
        <begin position="3"/>
        <end position="110"/>
    </location>
</feature>
<dbReference type="GO" id="GO:0006826">
    <property type="term" value="P:iron ion transport"/>
    <property type="evidence" value="ECO:0007669"/>
    <property type="project" value="TreeGrafter"/>
</dbReference>
<evidence type="ECO:0000256" key="5">
    <source>
        <dbReference type="ARBA" id="ARBA00023065"/>
    </source>
</evidence>
<reference evidence="10" key="1">
    <citation type="submission" date="2022-11" db="EMBL/GenBank/DDBJ databases">
        <title>Genome Resource of Sclerotinia nivalis Strain SnTB1, a Plant Pathogen Isolated from American Ginseng.</title>
        <authorList>
            <person name="Fan S."/>
        </authorList>
    </citation>
    <scope>NUCLEOTIDE SEQUENCE</scope>
    <source>
        <strain evidence="10">SnTB1</strain>
    </source>
</reference>
<feature type="signal peptide" evidence="8">
    <location>
        <begin position="1"/>
        <end position="19"/>
    </location>
</feature>
<protein>
    <recommendedName>
        <fullName evidence="9">Ferric oxidoreductase domain-containing protein</fullName>
    </recommendedName>
</protein>
<evidence type="ECO:0000256" key="4">
    <source>
        <dbReference type="ARBA" id="ARBA00022989"/>
    </source>
</evidence>
<comment type="caution">
    <text evidence="10">The sequence shown here is derived from an EMBL/GenBank/DDBJ whole genome shotgun (WGS) entry which is preliminary data.</text>
</comment>
<organism evidence="10 11">
    <name type="scientific">Sclerotinia nivalis</name>
    <dbReference type="NCBI Taxonomy" id="352851"/>
    <lineage>
        <taxon>Eukaryota</taxon>
        <taxon>Fungi</taxon>
        <taxon>Dikarya</taxon>
        <taxon>Ascomycota</taxon>
        <taxon>Pezizomycotina</taxon>
        <taxon>Leotiomycetes</taxon>
        <taxon>Helotiales</taxon>
        <taxon>Sclerotiniaceae</taxon>
        <taxon>Sclerotinia</taxon>
    </lineage>
</organism>
<comment type="subcellular location">
    <subcellularLocation>
        <location evidence="1">Membrane</location>
        <topology evidence="1">Multi-pass membrane protein</topology>
    </subcellularLocation>
</comment>
<feature type="transmembrane region" description="Helical" evidence="7">
    <location>
        <begin position="199"/>
        <end position="219"/>
    </location>
</feature>
<evidence type="ECO:0000256" key="1">
    <source>
        <dbReference type="ARBA" id="ARBA00004141"/>
    </source>
</evidence>
<evidence type="ECO:0000256" key="8">
    <source>
        <dbReference type="SAM" id="SignalP"/>
    </source>
</evidence>
<evidence type="ECO:0000256" key="2">
    <source>
        <dbReference type="ARBA" id="ARBA00022448"/>
    </source>
</evidence>
<dbReference type="EMBL" id="JAPEIS010000003">
    <property type="protein sequence ID" value="KAJ8068546.1"/>
    <property type="molecule type" value="Genomic_DNA"/>
</dbReference>
<keyword evidence="2" id="KW-0813">Transport</keyword>
<dbReference type="GO" id="GO:0005886">
    <property type="term" value="C:plasma membrane"/>
    <property type="evidence" value="ECO:0007669"/>
    <property type="project" value="TreeGrafter"/>
</dbReference>
<keyword evidence="4 7" id="KW-1133">Transmembrane helix</keyword>
<dbReference type="InterPro" id="IPR051410">
    <property type="entry name" value="Ferric/Cupric_Reductase"/>
</dbReference>
<dbReference type="OrthoDB" id="4494341at2759"/>
<name>A0A9X0AT89_9HELO</name>
<evidence type="ECO:0000256" key="3">
    <source>
        <dbReference type="ARBA" id="ARBA00022692"/>
    </source>
</evidence>
<feature type="transmembrane region" description="Helical" evidence="7">
    <location>
        <begin position="67"/>
        <end position="89"/>
    </location>
</feature>
<dbReference type="AlphaFoldDB" id="A0A9X0AT89"/>
<keyword evidence="11" id="KW-1185">Reference proteome</keyword>
<keyword evidence="6 7" id="KW-0472">Membrane</keyword>
<evidence type="ECO:0000259" key="9">
    <source>
        <dbReference type="Pfam" id="PF01794"/>
    </source>
</evidence>
<dbReference type="InterPro" id="IPR013130">
    <property type="entry name" value="Fe3_Rdtase_TM_dom"/>
</dbReference>
<dbReference type="GO" id="GO:0015677">
    <property type="term" value="P:copper ion import"/>
    <property type="evidence" value="ECO:0007669"/>
    <property type="project" value="TreeGrafter"/>
</dbReference>
<dbReference type="Proteomes" id="UP001152300">
    <property type="component" value="Unassembled WGS sequence"/>
</dbReference>
<dbReference type="InterPro" id="IPR039261">
    <property type="entry name" value="FNR_nucleotide-bd"/>
</dbReference>
<keyword evidence="3 7" id="KW-0812">Transmembrane</keyword>